<accession>A0A0B2QHK9</accession>
<name>A0A0B2QHK9_GLYSO</name>
<dbReference type="AlphaFoldDB" id="A0A0B2QHK9"/>
<reference evidence="1" key="1">
    <citation type="submission" date="2014-07" db="EMBL/GenBank/DDBJ databases">
        <title>Identification of a novel salt tolerance gene in wild soybean by whole-genome sequencing.</title>
        <authorList>
            <person name="Lam H.-M."/>
            <person name="Qi X."/>
            <person name="Li M.-W."/>
            <person name="Liu X."/>
            <person name="Xie M."/>
            <person name="Ni M."/>
            <person name="Xu X."/>
        </authorList>
    </citation>
    <scope>NUCLEOTIDE SEQUENCE [LARGE SCALE GENOMIC DNA]</scope>
    <source>
        <tissue evidence="1">Root</tissue>
    </source>
</reference>
<proteinExistence type="predicted"/>
<dbReference type="Proteomes" id="UP000053555">
    <property type="component" value="Unassembled WGS sequence"/>
</dbReference>
<organism evidence="1">
    <name type="scientific">Glycine soja</name>
    <name type="common">Wild soybean</name>
    <dbReference type="NCBI Taxonomy" id="3848"/>
    <lineage>
        <taxon>Eukaryota</taxon>
        <taxon>Viridiplantae</taxon>
        <taxon>Streptophyta</taxon>
        <taxon>Embryophyta</taxon>
        <taxon>Tracheophyta</taxon>
        <taxon>Spermatophyta</taxon>
        <taxon>Magnoliopsida</taxon>
        <taxon>eudicotyledons</taxon>
        <taxon>Gunneridae</taxon>
        <taxon>Pentapetalae</taxon>
        <taxon>rosids</taxon>
        <taxon>fabids</taxon>
        <taxon>Fabales</taxon>
        <taxon>Fabaceae</taxon>
        <taxon>Papilionoideae</taxon>
        <taxon>50 kb inversion clade</taxon>
        <taxon>NPAAA clade</taxon>
        <taxon>indigoferoid/millettioid clade</taxon>
        <taxon>Phaseoleae</taxon>
        <taxon>Glycine</taxon>
        <taxon>Glycine subgen. Soja</taxon>
    </lineage>
</organism>
<protein>
    <submittedName>
        <fullName evidence="1">Uncharacterized protein</fullName>
    </submittedName>
</protein>
<sequence length="143" mass="16702">MTSVVTWEFSNGAKPLIQMRLRKHVFTIWTLTHYETSLWRRVLKIRVKAMVKDHPIIRVKGFVVLNGHLLVFATEKKVYGCSLTDMRIQEICDHECEFNVLRFTSYNVALELELCLFLCTRVALELELCLFLHTSSVENEISP</sequence>
<evidence type="ECO:0000313" key="1">
    <source>
        <dbReference type="EMBL" id="KHN19714.1"/>
    </source>
</evidence>
<gene>
    <name evidence="1" type="ORF">glysoja_045537</name>
</gene>
<dbReference type="EMBL" id="KN658794">
    <property type="protein sequence ID" value="KHN19714.1"/>
    <property type="molecule type" value="Genomic_DNA"/>
</dbReference>